<dbReference type="AlphaFoldDB" id="A0A1R3KX53"/>
<feature type="compositionally biased region" description="Basic residues" evidence="1">
    <location>
        <begin position="38"/>
        <end position="51"/>
    </location>
</feature>
<proteinExistence type="predicted"/>
<feature type="compositionally biased region" description="Polar residues" evidence="1">
    <location>
        <begin position="19"/>
        <end position="37"/>
    </location>
</feature>
<feature type="region of interest" description="Disordered" evidence="1">
    <location>
        <begin position="1"/>
        <end position="51"/>
    </location>
</feature>
<comment type="caution">
    <text evidence="2">The sequence shown here is derived from an EMBL/GenBank/DDBJ whole genome shotgun (WGS) entry which is preliminary data.</text>
</comment>
<evidence type="ECO:0000313" key="2">
    <source>
        <dbReference type="EMBL" id="OMP11617.1"/>
    </source>
</evidence>
<reference evidence="2 3" key="1">
    <citation type="submission" date="2013-09" db="EMBL/GenBank/DDBJ databases">
        <title>Corchorus capsularis genome sequencing.</title>
        <authorList>
            <person name="Alam M."/>
            <person name="Haque M.S."/>
            <person name="Islam M.S."/>
            <person name="Emdad E.M."/>
            <person name="Islam M.M."/>
            <person name="Ahmed B."/>
            <person name="Halim A."/>
            <person name="Hossen Q.M.M."/>
            <person name="Hossain M.Z."/>
            <person name="Ahmed R."/>
            <person name="Khan M.M."/>
            <person name="Islam R."/>
            <person name="Rashid M.M."/>
            <person name="Khan S.A."/>
            <person name="Rahman M.S."/>
            <person name="Alam M."/>
        </authorList>
    </citation>
    <scope>NUCLEOTIDE SEQUENCE [LARGE SCALE GENOMIC DNA]</scope>
    <source>
        <strain evidence="3">cv. CVL-1</strain>
        <tissue evidence="2">Whole seedling</tissue>
    </source>
</reference>
<evidence type="ECO:0000256" key="1">
    <source>
        <dbReference type="SAM" id="MobiDB-lite"/>
    </source>
</evidence>
<accession>A0A1R3KX53</accession>
<dbReference type="Gramene" id="OMP11617">
    <property type="protein sequence ID" value="OMP11617"/>
    <property type="gene ID" value="CCACVL1_00394"/>
</dbReference>
<feature type="compositionally biased region" description="Low complexity" evidence="1">
    <location>
        <begin position="1"/>
        <end position="17"/>
    </location>
</feature>
<evidence type="ECO:0000313" key="3">
    <source>
        <dbReference type="Proteomes" id="UP000188268"/>
    </source>
</evidence>
<gene>
    <name evidence="2" type="ORF">CCACVL1_00394</name>
</gene>
<keyword evidence="3" id="KW-1185">Reference proteome</keyword>
<name>A0A1R3KX53_COCAP</name>
<dbReference type="EMBL" id="AWWV01001094">
    <property type="protein sequence ID" value="OMP11617.1"/>
    <property type="molecule type" value="Genomic_DNA"/>
</dbReference>
<dbReference type="Proteomes" id="UP000188268">
    <property type="component" value="Unassembled WGS sequence"/>
</dbReference>
<protein>
    <submittedName>
        <fullName evidence="2">Uncharacterized protein</fullName>
    </submittedName>
</protein>
<sequence>MASIGSRSPINNNNRSPFSLPQAQTRISPSFFTPKTPNTRKRHRFNRRFTI</sequence>
<organism evidence="2 3">
    <name type="scientific">Corchorus capsularis</name>
    <name type="common">Jute</name>
    <dbReference type="NCBI Taxonomy" id="210143"/>
    <lineage>
        <taxon>Eukaryota</taxon>
        <taxon>Viridiplantae</taxon>
        <taxon>Streptophyta</taxon>
        <taxon>Embryophyta</taxon>
        <taxon>Tracheophyta</taxon>
        <taxon>Spermatophyta</taxon>
        <taxon>Magnoliopsida</taxon>
        <taxon>eudicotyledons</taxon>
        <taxon>Gunneridae</taxon>
        <taxon>Pentapetalae</taxon>
        <taxon>rosids</taxon>
        <taxon>malvids</taxon>
        <taxon>Malvales</taxon>
        <taxon>Malvaceae</taxon>
        <taxon>Grewioideae</taxon>
        <taxon>Apeibeae</taxon>
        <taxon>Corchorus</taxon>
    </lineage>
</organism>